<sequence>MRTDAHIHLWDPAASGYAWLEGAPQPLRRAFAPEELLSALRERGIERIILVQADDTREDTAHMQDLAVRIPQLDPSIRQVGVVAWLPLARPAEVARLLSDPAARAHVAGVRHLTHDDPDPFLLRRAEVGESLALLADAALPLDVPDAFPAQMAYLPELAADHPRLLLVLDHLGKPPLGGHGGAWRTWEQMLERIAAQPNVVAKVSGLATSGDGRGEGIAAALATARRVFGAERLLFGSDWPIAPQVGDYTSGTDAVLRELESWSRDEQEQVLGAVAERVYRA</sequence>
<evidence type="ECO:0000313" key="3">
    <source>
        <dbReference type="EMBL" id="MFC0675435.1"/>
    </source>
</evidence>
<accession>A0ABV6REK4</accession>
<dbReference type="Gene3D" id="3.20.20.140">
    <property type="entry name" value="Metal-dependent hydrolases"/>
    <property type="match status" value="1"/>
</dbReference>
<dbReference type="InterPro" id="IPR006680">
    <property type="entry name" value="Amidohydro-rel"/>
</dbReference>
<dbReference type="PANTHER" id="PTHR43569">
    <property type="entry name" value="AMIDOHYDROLASE"/>
    <property type="match status" value="1"/>
</dbReference>
<dbReference type="InterPro" id="IPR032466">
    <property type="entry name" value="Metal_Hydrolase"/>
</dbReference>
<dbReference type="EMBL" id="JBHLSV010000024">
    <property type="protein sequence ID" value="MFC0675435.1"/>
    <property type="molecule type" value="Genomic_DNA"/>
</dbReference>
<dbReference type="Proteomes" id="UP001589793">
    <property type="component" value="Unassembled WGS sequence"/>
</dbReference>
<evidence type="ECO:0000256" key="1">
    <source>
        <dbReference type="ARBA" id="ARBA00038310"/>
    </source>
</evidence>
<dbReference type="Pfam" id="PF04909">
    <property type="entry name" value="Amidohydro_2"/>
    <property type="match status" value="1"/>
</dbReference>
<comment type="caution">
    <text evidence="3">The sequence shown here is derived from an EMBL/GenBank/DDBJ whole genome shotgun (WGS) entry which is preliminary data.</text>
</comment>
<keyword evidence="4" id="KW-1185">Reference proteome</keyword>
<dbReference type="PANTHER" id="PTHR43569:SF2">
    <property type="entry name" value="AMIDOHYDROLASE-RELATED DOMAIN-CONTAINING PROTEIN"/>
    <property type="match status" value="1"/>
</dbReference>
<comment type="similarity">
    <text evidence="1">Belongs to the metallo-dependent hydrolases superfamily.</text>
</comment>
<organism evidence="3 4">
    <name type="scientific">Brachybacterium hainanense</name>
    <dbReference type="NCBI Taxonomy" id="1541174"/>
    <lineage>
        <taxon>Bacteria</taxon>
        <taxon>Bacillati</taxon>
        <taxon>Actinomycetota</taxon>
        <taxon>Actinomycetes</taxon>
        <taxon>Micrococcales</taxon>
        <taxon>Dermabacteraceae</taxon>
        <taxon>Brachybacterium</taxon>
    </lineage>
</organism>
<gene>
    <name evidence="3" type="ORF">ACFFF6_15855</name>
</gene>
<name>A0ABV6REK4_9MICO</name>
<dbReference type="SUPFAM" id="SSF51556">
    <property type="entry name" value="Metallo-dependent hydrolases"/>
    <property type="match status" value="1"/>
</dbReference>
<dbReference type="InterPro" id="IPR052350">
    <property type="entry name" value="Metallo-dep_Lactonases"/>
</dbReference>
<protein>
    <submittedName>
        <fullName evidence="3">Amidohydrolase family protein</fullName>
    </submittedName>
</protein>
<evidence type="ECO:0000313" key="4">
    <source>
        <dbReference type="Proteomes" id="UP001589793"/>
    </source>
</evidence>
<reference evidence="3 4" key="1">
    <citation type="submission" date="2024-09" db="EMBL/GenBank/DDBJ databases">
        <authorList>
            <person name="Sun Q."/>
            <person name="Mori K."/>
        </authorList>
    </citation>
    <scope>NUCLEOTIDE SEQUENCE [LARGE SCALE GENOMIC DNA]</scope>
    <source>
        <strain evidence="3 4">CICC 10874</strain>
    </source>
</reference>
<proteinExistence type="inferred from homology"/>
<dbReference type="RefSeq" id="WP_376982464.1">
    <property type="nucleotide sequence ID" value="NZ_JBHLSV010000024.1"/>
</dbReference>
<evidence type="ECO:0000259" key="2">
    <source>
        <dbReference type="Pfam" id="PF04909"/>
    </source>
</evidence>
<feature type="domain" description="Amidohydrolase-related" evidence="2">
    <location>
        <begin position="4"/>
        <end position="281"/>
    </location>
</feature>